<reference evidence="1 2" key="1">
    <citation type="submission" date="2006-12" db="EMBL/GenBank/DDBJ databases">
        <authorList>
            <person name="Hendrix L."/>
            <person name="Mohamoud Y."/>
            <person name="Radune D."/>
            <person name="Shvartsbeyn A."/>
            <person name="Daugherty S."/>
            <person name="Dodson R."/>
            <person name="Durkin A.S."/>
            <person name="Harkins D."/>
            <person name="Huot H."/>
            <person name="Kothari S.P."/>
            <person name="Madupu R."/>
            <person name="Li J."/>
            <person name="Nelson W.C."/>
            <person name="Shrivastava S."/>
            <person name="Giglio M.G."/>
            <person name="Haft D."/>
            <person name="Selengut J."/>
            <person name="Fraser-Ligget C."/>
            <person name="Seshadri R."/>
        </authorList>
    </citation>
    <scope>NUCLEOTIDE SEQUENCE [LARGE SCALE GENOMIC DNA]</scope>
    <source>
        <strain evidence="2">ATCC 35685 / NCTC 12138 / KC583</strain>
    </source>
</reference>
<proteinExistence type="predicted"/>
<evidence type="ECO:0000313" key="1">
    <source>
        <dbReference type="EMBL" id="ABM44506.1"/>
    </source>
</evidence>
<name>A1URQ6_BARBK</name>
<evidence type="ECO:0000313" key="2">
    <source>
        <dbReference type="Proteomes" id="UP000000643"/>
    </source>
</evidence>
<organism evidence="1 2">
    <name type="scientific">Bartonella bacilliformis (strain ATCC 35685 / KC583 / Herrer 020/F12,63)</name>
    <dbReference type="NCBI Taxonomy" id="360095"/>
    <lineage>
        <taxon>Bacteria</taxon>
        <taxon>Pseudomonadati</taxon>
        <taxon>Pseudomonadota</taxon>
        <taxon>Alphaproteobacteria</taxon>
        <taxon>Hyphomicrobiales</taxon>
        <taxon>Bartonellaceae</taxon>
        <taxon>Bartonella</taxon>
    </lineage>
</organism>
<dbReference type="KEGG" id="bbk:BARBAKC583_0339"/>
<dbReference type="AlphaFoldDB" id="A1URQ6"/>
<sequence>MYDNTKAEYYFLLQKYKNNIDDSKLALALKNVKIAPIICKNSFI</sequence>
<dbReference type="HOGENOM" id="CLU_3212890_0_0_5"/>
<dbReference type="Proteomes" id="UP000000643">
    <property type="component" value="Chromosome"/>
</dbReference>
<protein>
    <submittedName>
        <fullName evidence="1">Uncharacterized protein</fullName>
    </submittedName>
</protein>
<accession>A1URQ6</accession>
<gene>
    <name evidence="1" type="ordered locus">BARBAKC583_0339</name>
</gene>
<dbReference type="EMBL" id="CP000524">
    <property type="protein sequence ID" value="ABM44506.1"/>
    <property type="molecule type" value="Genomic_DNA"/>
</dbReference>